<evidence type="ECO:0000256" key="11">
    <source>
        <dbReference type="ARBA" id="ARBA00044668"/>
    </source>
</evidence>
<feature type="transmembrane region" description="Helical" evidence="16">
    <location>
        <begin position="191"/>
        <end position="213"/>
    </location>
</feature>
<keyword evidence="19" id="KW-1185">Reference proteome</keyword>
<feature type="transmembrane region" description="Helical" evidence="16">
    <location>
        <begin position="165"/>
        <end position="185"/>
    </location>
</feature>
<dbReference type="InterPro" id="IPR045263">
    <property type="entry name" value="GLUT"/>
</dbReference>
<evidence type="ECO:0000256" key="7">
    <source>
        <dbReference type="ARBA" id="ARBA00044637"/>
    </source>
</evidence>
<dbReference type="GO" id="GO:0015149">
    <property type="term" value="F:hexose transmembrane transporter activity"/>
    <property type="evidence" value="ECO:0007669"/>
    <property type="project" value="TreeGrafter"/>
</dbReference>
<dbReference type="EMBL" id="VLTN01000024">
    <property type="protein sequence ID" value="KAA0151931.1"/>
    <property type="molecule type" value="Genomic_DNA"/>
</dbReference>
<feature type="transmembrane region" description="Helical" evidence="16">
    <location>
        <begin position="438"/>
        <end position="459"/>
    </location>
</feature>
<dbReference type="NCBIfam" id="TIGR00879">
    <property type="entry name" value="SP"/>
    <property type="match status" value="1"/>
</dbReference>
<feature type="transmembrane region" description="Helical" evidence="16">
    <location>
        <begin position="339"/>
        <end position="365"/>
    </location>
</feature>
<comment type="catalytic activity">
    <reaction evidence="9">
        <text>D-xylose(out) = D-xylose(in)</text>
        <dbReference type="Rhea" id="RHEA:78427"/>
        <dbReference type="ChEBI" id="CHEBI:53455"/>
    </reaction>
    <physiologicalReaction direction="left-to-right" evidence="9">
        <dbReference type="Rhea" id="RHEA:78428"/>
    </physiologicalReaction>
</comment>
<comment type="catalytic activity">
    <reaction evidence="8">
        <text>D-glucose(out) = D-glucose(in)</text>
        <dbReference type="Rhea" id="RHEA:60376"/>
        <dbReference type="ChEBI" id="CHEBI:4167"/>
    </reaction>
    <physiologicalReaction direction="left-to-right" evidence="8">
        <dbReference type="Rhea" id="RHEA:60377"/>
    </physiologicalReaction>
</comment>
<evidence type="ECO:0000256" key="6">
    <source>
        <dbReference type="ARBA" id="ARBA00023136"/>
    </source>
</evidence>
<evidence type="ECO:0000256" key="1">
    <source>
        <dbReference type="ARBA" id="ARBA00004141"/>
    </source>
</evidence>
<evidence type="ECO:0000256" key="4">
    <source>
        <dbReference type="ARBA" id="ARBA00022692"/>
    </source>
</evidence>
<name>A0A5A8CJA3_CAFRO</name>
<dbReference type="PRINTS" id="PR00171">
    <property type="entry name" value="SUGRTRNSPORT"/>
</dbReference>
<evidence type="ECO:0000256" key="10">
    <source>
        <dbReference type="ARBA" id="ARBA00044662"/>
    </source>
</evidence>
<feature type="compositionally biased region" description="Gly residues" evidence="15">
    <location>
        <begin position="519"/>
        <end position="530"/>
    </location>
</feature>
<dbReference type="PROSITE" id="PS00216">
    <property type="entry name" value="SUGAR_TRANSPORT_1"/>
    <property type="match status" value="1"/>
</dbReference>
<dbReference type="InterPro" id="IPR005829">
    <property type="entry name" value="Sugar_transporter_CS"/>
</dbReference>
<evidence type="ECO:0000256" key="8">
    <source>
        <dbReference type="ARBA" id="ARBA00044648"/>
    </source>
</evidence>
<comment type="subcellular location">
    <subcellularLocation>
        <location evidence="1">Membrane</location>
        <topology evidence="1">Multi-pass membrane protein</topology>
    </subcellularLocation>
</comment>
<comment type="catalytic activity">
    <reaction evidence="10">
        <text>D-mannose(out) = D-mannose(in)</text>
        <dbReference type="Rhea" id="RHEA:78391"/>
        <dbReference type="ChEBI" id="CHEBI:4208"/>
    </reaction>
    <physiologicalReaction direction="left-to-right" evidence="10">
        <dbReference type="Rhea" id="RHEA:78392"/>
    </physiologicalReaction>
</comment>
<evidence type="ECO:0000256" key="9">
    <source>
        <dbReference type="ARBA" id="ARBA00044656"/>
    </source>
</evidence>
<dbReference type="InterPro" id="IPR020846">
    <property type="entry name" value="MFS_dom"/>
</dbReference>
<feature type="region of interest" description="Disordered" evidence="15">
    <location>
        <begin position="507"/>
        <end position="530"/>
    </location>
</feature>
<evidence type="ECO:0000256" key="3">
    <source>
        <dbReference type="ARBA" id="ARBA00022448"/>
    </source>
</evidence>
<organism evidence="18 19">
    <name type="scientific">Cafeteria roenbergensis</name>
    <name type="common">Marine flagellate</name>
    <dbReference type="NCBI Taxonomy" id="33653"/>
    <lineage>
        <taxon>Eukaryota</taxon>
        <taxon>Sar</taxon>
        <taxon>Stramenopiles</taxon>
        <taxon>Bigyra</taxon>
        <taxon>Opalozoa</taxon>
        <taxon>Bicosoecida</taxon>
        <taxon>Cafeteriaceae</taxon>
        <taxon>Cafeteria</taxon>
    </lineage>
</organism>
<feature type="domain" description="Major facilitator superfamily (MFS) profile" evidence="17">
    <location>
        <begin position="25"/>
        <end position="463"/>
    </location>
</feature>
<dbReference type="PANTHER" id="PTHR23503:SF8">
    <property type="entry name" value="FACILITATED GLUCOSE TRANSPORTER PROTEIN 1"/>
    <property type="match status" value="1"/>
</dbReference>
<gene>
    <name evidence="18" type="ORF">FNF29_04337</name>
</gene>
<keyword evidence="5 16" id="KW-1133">Transmembrane helix</keyword>
<comment type="caution">
    <text evidence="18">The sequence shown here is derived from an EMBL/GenBank/DDBJ whole genome shotgun (WGS) entry which is preliminary data.</text>
</comment>
<evidence type="ECO:0000256" key="12">
    <source>
        <dbReference type="ARBA" id="ARBA00044710"/>
    </source>
</evidence>
<proteinExistence type="inferred from homology"/>
<evidence type="ECO:0000256" key="5">
    <source>
        <dbReference type="ARBA" id="ARBA00022989"/>
    </source>
</evidence>
<comment type="similarity">
    <text evidence="14">Belongs to the major facilitator superfamily. Sugar transporter (TC 2.A.1.1) family.</text>
</comment>
<feature type="transmembrane region" description="Helical" evidence="16">
    <location>
        <begin position="97"/>
        <end position="120"/>
    </location>
</feature>
<feature type="transmembrane region" description="Helical" evidence="16">
    <location>
        <begin position="275"/>
        <end position="299"/>
    </location>
</feature>
<feature type="transmembrane region" description="Helical" evidence="16">
    <location>
        <begin position="24"/>
        <end position="49"/>
    </location>
</feature>
<evidence type="ECO:0000256" key="2">
    <source>
        <dbReference type="ARBA" id="ARBA00011738"/>
    </source>
</evidence>
<feature type="transmembrane region" description="Helical" evidence="16">
    <location>
        <begin position="371"/>
        <end position="396"/>
    </location>
</feature>
<dbReference type="SUPFAM" id="SSF103473">
    <property type="entry name" value="MFS general substrate transporter"/>
    <property type="match status" value="1"/>
</dbReference>
<evidence type="ECO:0000256" key="13">
    <source>
        <dbReference type="ARBA" id="ARBA00044780"/>
    </source>
</evidence>
<evidence type="ECO:0000256" key="15">
    <source>
        <dbReference type="SAM" id="MobiDB-lite"/>
    </source>
</evidence>
<dbReference type="InterPro" id="IPR003663">
    <property type="entry name" value="Sugar/inositol_transpt"/>
</dbReference>
<dbReference type="InterPro" id="IPR005828">
    <property type="entry name" value="MFS_sugar_transport-like"/>
</dbReference>
<feature type="transmembrane region" description="Helical" evidence="16">
    <location>
        <begin position="311"/>
        <end position="332"/>
    </location>
</feature>
<protein>
    <recommendedName>
        <fullName evidence="13">Hexose transporter 1</fullName>
    </recommendedName>
</protein>
<sequence length="530" mass="55003">MPAGSDRLLHSGEAAAADAGSITLYLLLSALGALIPAFHFGFQISLFNIPGKTIQAAIGPSVSQELFDLTTSLLPVGGMIGALFLAPWLVNLVGRRAFLLFSSPLFMLGGGLMMVCWWITDSSPAASLSVLVIGRFLCGVGVGGASVVSPMYVSEISPVRFRGAFGSMVQFGVTAGILVVQAIGVALRDQWVWIFAISVGLGVLQALLALVIARSPAFVATRGSRADAVGIVQALHNVSRAEADMVVDGLSSGAAADGEPAPSVWALVRSPVYRFPLLVCVLLQVAQQVSGINAVFFFSAGFFKSAGVDDVTGSLVAAGVNIVATALAVAVVECLGRRALLLASTAGMMFFAAALTVALVMLQSAGTDEGLAIFSIVCVAFYVLFFELGLGPIPWMIGAEIFPERPRATAMSVAAAANWIFTFVVAQSFPAMQKALTAYSFVPFAGCLAALLIFFVLFLPETKDRLPEDVLAGMGIDVRQDPDLVADESLIKRPAFDDVAAASPADVAPSMRADDAESGGAGSGLYFGGS</sequence>
<dbReference type="Gene3D" id="1.20.1250.20">
    <property type="entry name" value="MFS general substrate transporter like domains"/>
    <property type="match status" value="1"/>
</dbReference>
<evidence type="ECO:0000313" key="19">
    <source>
        <dbReference type="Proteomes" id="UP000323011"/>
    </source>
</evidence>
<feature type="transmembrane region" description="Helical" evidence="16">
    <location>
        <begin position="408"/>
        <end position="426"/>
    </location>
</feature>
<accession>A0A5A8CJA3</accession>
<feature type="transmembrane region" description="Helical" evidence="16">
    <location>
        <begin position="132"/>
        <end position="153"/>
    </location>
</feature>
<comment type="catalytic activity">
    <reaction evidence="11">
        <text>D-glucosamine(out) = D-glucosamine(in)</text>
        <dbReference type="Rhea" id="RHEA:78423"/>
        <dbReference type="ChEBI" id="CHEBI:58723"/>
    </reaction>
    <physiologicalReaction direction="left-to-right" evidence="11">
        <dbReference type="Rhea" id="RHEA:78424"/>
    </physiologicalReaction>
</comment>
<feature type="transmembrane region" description="Helical" evidence="16">
    <location>
        <begin position="69"/>
        <end position="90"/>
    </location>
</feature>
<evidence type="ECO:0000256" key="14">
    <source>
        <dbReference type="RuleBase" id="RU003346"/>
    </source>
</evidence>
<evidence type="ECO:0000259" key="17">
    <source>
        <dbReference type="PROSITE" id="PS50850"/>
    </source>
</evidence>
<dbReference type="OMA" id="VMVVFAC"/>
<comment type="catalytic activity">
    <reaction evidence="12">
        <text>D-fructose(out) = D-fructose(in)</text>
        <dbReference type="Rhea" id="RHEA:60372"/>
        <dbReference type="ChEBI" id="CHEBI:37721"/>
    </reaction>
    <physiologicalReaction direction="left-to-right" evidence="12">
        <dbReference type="Rhea" id="RHEA:60373"/>
    </physiologicalReaction>
</comment>
<evidence type="ECO:0000313" key="18">
    <source>
        <dbReference type="EMBL" id="KAA0151931.1"/>
    </source>
</evidence>
<dbReference type="PROSITE" id="PS50850">
    <property type="entry name" value="MFS"/>
    <property type="match status" value="1"/>
</dbReference>
<dbReference type="AlphaFoldDB" id="A0A5A8CJA3"/>
<dbReference type="Pfam" id="PF00083">
    <property type="entry name" value="Sugar_tr"/>
    <property type="match status" value="1"/>
</dbReference>
<dbReference type="PROSITE" id="PS00217">
    <property type="entry name" value="SUGAR_TRANSPORT_2"/>
    <property type="match status" value="1"/>
</dbReference>
<reference evidence="18 19" key="1">
    <citation type="submission" date="2019-07" db="EMBL/GenBank/DDBJ databases">
        <title>Genomes of Cafeteria roenbergensis.</title>
        <authorList>
            <person name="Fischer M.G."/>
            <person name="Hackl T."/>
            <person name="Roman M."/>
        </authorList>
    </citation>
    <scope>NUCLEOTIDE SEQUENCE [LARGE SCALE GENOMIC DNA]</scope>
    <source>
        <strain evidence="18 19">BVI</strain>
    </source>
</reference>
<keyword evidence="4 16" id="KW-0812">Transmembrane</keyword>
<keyword evidence="3 14" id="KW-0813">Transport</keyword>
<dbReference type="PANTHER" id="PTHR23503">
    <property type="entry name" value="SOLUTE CARRIER FAMILY 2"/>
    <property type="match status" value="1"/>
</dbReference>
<keyword evidence="6 16" id="KW-0472">Membrane</keyword>
<comment type="catalytic activity">
    <reaction evidence="7">
        <text>D-galactose(in) = D-galactose(out)</text>
        <dbReference type="Rhea" id="RHEA:34915"/>
        <dbReference type="ChEBI" id="CHEBI:4139"/>
    </reaction>
    <physiologicalReaction direction="right-to-left" evidence="7">
        <dbReference type="Rhea" id="RHEA:34917"/>
    </physiologicalReaction>
</comment>
<evidence type="ECO:0000256" key="16">
    <source>
        <dbReference type="SAM" id="Phobius"/>
    </source>
</evidence>
<comment type="subunit">
    <text evidence="2">Homodimer.</text>
</comment>
<dbReference type="GO" id="GO:0016020">
    <property type="term" value="C:membrane"/>
    <property type="evidence" value="ECO:0007669"/>
    <property type="project" value="UniProtKB-SubCell"/>
</dbReference>
<dbReference type="InterPro" id="IPR036259">
    <property type="entry name" value="MFS_trans_sf"/>
</dbReference>
<dbReference type="Proteomes" id="UP000323011">
    <property type="component" value="Unassembled WGS sequence"/>
</dbReference>